<dbReference type="PANTHER" id="PTHR30572">
    <property type="entry name" value="MEMBRANE COMPONENT OF TRANSPORTER-RELATED"/>
    <property type="match status" value="1"/>
</dbReference>
<keyword evidence="3 7" id="KW-0812">Transmembrane</keyword>
<dbReference type="AlphaFoldDB" id="A0A9D7XLP4"/>
<organism evidence="10 11">
    <name type="scientific">Candidatus Geothrix skivensis</name>
    <dbReference type="NCBI Taxonomy" id="2954439"/>
    <lineage>
        <taxon>Bacteria</taxon>
        <taxon>Pseudomonadati</taxon>
        <taxon>Acidobacteriota</taxon>
        <taxon>Holophagae</taxon>
        <taxon>Holophagales</taxon>
        <taxon>Holophagaceae</taxon>
        <taxon>Geothrix</taxon>
    </lineage>
</organism>
<keyword evidence="5 7" id="KW-0472">Membrane</keyword>
<dbReference type="Pfam" id="PF12704">
    <property type="entry name" value="MacB_PCD"/>
    <property type="match status" value="1"/>
</dbReference>
<feature type="transmembrane region" description="Helical" evidence="7">
    <location>
        <begin position="284"/>
        <end position="311"/>
    </location>
</feature>
<evidence type="ECO:0000256" key="4">
    <source>
        <dbReference type="ARBA" id="ARBA00022989"/>
    </source>
</evidence>
<feature type="transmembrane region" description="Helical" evidence="7">
    <location>
        <begin position="21"/>
        <end position="45"/>
    </location>
</feature>
<gene>
    <name evidence="10" type="ORF">IPP58_09490</name>
</gene>
<evidence type="ECO:0000256" key="3">
    <source>
        <dbReference type="ARBA" id="ARBA00022692"/>
    </source>
</evidence>
<protein>
    <submittedName>
        <fullName evidence="10">ABC transporter permease</fullName>
    </submittedName>
</protein>
<dbReference type="Proteomes" id="UP000886657">
    <property type="component" value="Unassembled WGS sequence"/>
</dbReference>
<evidence type="ECO:0000259" key="9">
    <source>
        <dbReference type="Pfam" id="PF12704"/>
    </source>
</evidence>
<evidence type="ECO:0000256" key="5">
    <source>
        <dbReference type="ARBA" id="ARBA00023136"/>
    </source>
</evidence>
<comment type="subcellular location">
    <subcellularLocation>
        <location evidence="1">Cell membrane</location>
        <topology evidence="1">Multi-pass membrane protein</topology>
    </subcellularLocation>
</comment>
<accession>A0A9D7XLP4</accession>
<dbReference type="Pfam" id="PF02687">
    <property type="entry name" value="FtsX"/>
    <property type="match status" value="1"/>
</dbReference>
<feature type="domain" description="ABC3 transporter permease C-terminal" evidence="8">
    <location>
        <begin position="289"/>
        <end position="401"/>
    </location>
</feature>
<dbReference type="EMBL" id="JADKIO010000006">
    <property type="protein sequence ID" value="MBK9796715.1"/>
    <property type="molecule type" value="Genomic_DNA"/>
</dbReference>
<evidence type="ECO:0000256" key="1">
    <source>
        <dbReference type="ARBA" id="ARBA00004651"/>
    </source>
</evidence>
<comment type="similarity">
    <text evidence="6">Belongs to the ABC-4 integral membrane protein family.</text>
</comment>
<feature type="transmembrane region" description="Helical" evidence="7">
    <location>
        <begin position="334"/>
        <end position="360"/>
    </location>
</feature>
<comment type="caution">
    <text evidence="10">The sequence shown here is derived from an EMBL/GenBank/DDBJ whole genome shotgun (WGS) entry which is preliminary data.</text>
</comment>
<dbReference type="GO" id="GO:0005886">
    <property type="term" value="C:plasma membrane"/>
    <property type="evidence" value="ECO:0007669"/>
    <property type="project" value="UniProtKB-SubCell"/>
</dbReference>
<keyword evidence="2" id="KW-1003">Cell membrane</keyword>
<dbReference type="InterPro" id="IPR050250">
    <property type="entry name" value="Macrolide_Exporter_MacB"/>
</dbReference>
<dbReference type="InterPro" id="IPR025857">
    <property type="entry name" value="MacB_PCD"/>
</dbReference>
<feature type="domain" description="MacB-like periplasmic core" evidence="9">
    <location>
        <begin position="21"/>
        <end position="235"/>
    </location>
</feature>
<evidence type="ECO:0000256" key="6">
    <source>
        <dbReference type="ARBA" id="ARBA00038076"/>
    </source>
</evidence>
<evidence type="ECO:0000313" key="10">
    <source>
        <dbReference type="EMBL" id="MBK9796715.1"/>
    </source>
</evidence>
<dbReference type="PANTHER" id="PTHR30572:SF4">
    <property type="entry name" value="ABC TRANSPORTER PERMEASE YTRF"/>
    <property type="match status" value="1"/>
</dbReference>
<keyword evidence="4 7" id="KW-1133">Transmembrane helix</keyword>
<sequence>MNYEELFRAALRAIRAHKLRSFLTLLGIIIGVTTIVGVVGIITGLNRYVQEKVIILSPDMYVVTRFGIIRSREEFLQAVKRPQLTWEEYQRLSSGVLSHALMTATRSFKTLPVSYGTRRLADTFVVGSTASFAQILNLDTAGNGRFFTEGEDEAAQYVAIIGADIKDELFPSLDPIGRTVMVRGLPFRVIGHMPKEGKGLGINRDQLVVIPFQVYRKNFYSTKDPLDYFIKARGGVEGLSASIDETRAFLRALRHTAWRDPDPVGFLTQDQLQELWRQISTATFVLLTLIASVSLGVGGIVIMNIMLVSVAERTQEIGVRMALGARKRDIQRQFLLEAALLSMGGGFIGVILGGAAALLVKSITGFPAQVTLGIVLMGVGLSTVVGLLAGFLPARRAANLPVIDALRAE</sequence>
<evidence type="ECO:0000256" key="2">
    <source>
        <dbReference type="ARBA" id="ARBA00022475"/>
    </source>
</evidence>
<dbReference type="InterPro" id="IPR003838">
    <property type="entry name" value="ABC3_permease_C"/>
</dbReference>
<feature type="transmembrane region" description="Helical" evidence="7">
    <location>
        <begin position="372"/>
        <end position="392"/>
    </location>
</feature>
<evidence type="ECO:0000256" key="7">
    <source>
        <dbReference type="SAM" id="Phobius"/>
    </source>
</evidence>
<name>A0A9D7XLP4_9BACT</name>
<dbReference type="GO" id="GO:0022857">
    <property type="term" value="F:transmembrane transporter activity"/>
    <property type="evidence" value="ECO:0007669"/>
    <property type="project" value="TreeGrafter"/>
</dbReference>
<proteinExistence type="inferred from homology"/>
<evidence type="ECO:0000313" key="11">
    <source>
        <dbReference type="Proteomes" id="UP000886657"/>
    </source>
</evidence>
<evidence type="ECO:0000259" key="8">
    <source>
        <dbReference type="Pfam" id="PF02687"/>
    </source>
</evidence>
<reference evidence="10" key="1">
    <citation type="submission" date="2020-10" db="EMBL/GenBank/DDBJ databases">
        <title>Connecting structure to function with the recovery of over 1000 high-quality activated sludge metagenome-assembled genomes encoding full-length rRNA genes using long-read sequencing.</title>
        <authorList>
            <person name="Singleton C.M."/>
            <person name="Petriglieri F."/>
            <person name="Kristensen J.M."/>
            <person name="Kirkegaard R.H."/>
            <person name="Michaelsen T.Y."/>
            <person name="Andersen M.H."/>
            <person name="Karst S.M."/>
            <person name="Dueholm M.S."/>
            <person name="Nielsen P.H."/>
            <person name="Albertsen M."/>
        </authorList>
    </citation>
    <scope>NUCLEOTIDE SEQUENCE</scope>
    <source>
        <strain evidence="10">Skiv_18-Q3-R9-52_MAXAC.067</strain>
    </source>
</reference>